<evidence type="ECO:0000256" key="1">
    <source>
        <dbReference type="SAM" id="MobiDB-lite"/>
    </source>
</evidence>
<dbReference type="AlphaFoldDB" id="G2T5N8"/>
<keyword evidence="3" id="KW-1185">Reference proteome</keyword>
<dbReference type="EMBL" id="CP003040">
    <property type="protein sequence ID" value="AEN98034.1"/>
    <property type="molecule type" value="Genomic_DNA"/>
</dbReference>
<reference evidence="2 3" key="1">
    <citation type="journal article" date="2015" name="Genome Announc.">
        <title>Complete genome sequence of the human gut symbiont Roseburia hominis.</title>
        <authorList>
            <person name="Travis A.J."/>
            <person name="Kelly D."/>
            <person name="Flint H.J."/>
            <person name="Aminov R.I."/>
        </authorList>
    </citation>
    <scope>NUCLEOTIDE SEQUENCE [LARGE SCALE GENOMIC DNA]</scope>
    <source>
        <strain evidence="3">DSM 16839 / JCM 17582 / NCIMB 14029 / A2-183</strain>
    </source>
</reference>
<evidence type="ECO:0000313" key="3">
    <source>
        <dbReference type="Proteomes" id="UP000008178"/>
    </source>
</evidence>
<proteinExistence type="predicted"/>
<organism evidence="2 3">
    <name type="scientific">Roseburia hominis (strain DSM 16839 / JCM 17582 / NCIMB 14029 / A2-183)</name>
    <dbReference type="NCBI Taxonomy" id="585394"/>
    <lineage>
        <taxon>Bacteria</taxon>
        <taxon>Bacillati</taxon>
        <taxon>Bacillota</taxon>
        <taxon>Clostridia</taxon>
        <taxon>Lachnospirales</taxon>
        <taxon>Lachnospiraceae</taxon>
        <taxon>Roseburia</taxon>
    </lineage>
</organism>
<name>G2T5N8_ROSHA</name>
<gene>
    <name evidence="2" type="ordered locus">RHOM_14640</name>
</gene>
<protein>
    <submittedName>
        <fullName evidence="2">Uncharacterized protein</fullName>
    </submittedName>
</protein>
<dbReference type="HOGENOM" id="CLU_3398235_0_0_9"/>
<dbReference type="Proteomes" id="UP000008178">
    <property type="component" value="Chromosome"/>
</dbReference>
<feature type="region of interest" description="Disordered" evidence="1">
    <location>
        <begin position="1"/>
        <end position="31"/>
    </location>
</feature>
<dbReference type="KEGG" id="rho:RHOM_14640"/>
<evidence type="ECO:0000313" key="2">
    <source>
        <dbReference type="EMBL" id="AEN98034.1"/>
    </source>
</evidence>
<sequence>MSACGQRKSLRHGAAQALTDADTASGAGKSP</sequence>
<accession>G2T5N8</accession>